<keyword evidence="3" id="KW-1185">Reference proteome</keyword>
<protein>
    <submittedName>
        <fullName evidence="2">Transposase-like protein</fullName>
    </submittedName>
</protein>
<sequence length="70" mass="7445">MCRRVVPSEPKVEIAGKRLRGAAVAAVANEYGVSKGSVSRWAANYRSGGRTGVVRGGKSAPSSYNRSHRQ</sequence>
<comment type="caution">
    <text evidence="2">The sequence shown here is derived from an EMBL/GenBank/DDBJ whole genome shotgun (WGS) entry which is preliminary data.</text>
</comment>
<dbReference type="AlphaFoldDB" id="A0A840Q4W5"/>
<accession>A0A840Q4W5</accession>
<dbReference type="Proteomes" id="UP000584374">
    <property type="component" value="Unassembled WGS sequence"/>
</dbReference>
<dbReference type="SUPFAM" id="SSF46689">
    <property type="entry name" value="Homeodomain-like"/>
    <property type="match status" value="1"/>
</dbReference>
<dbReference type="EMBL" id="JACHIW010000001">
    <property type="protein sequence ID" value="MBB5153729.1"/>
    <property type="molecule type" value="Genomic_DNA"/>
</dbReference>
<name>A0A840Q4W5_9PSEU</name>
<proteinExistence type="predicted"/>
<feature type="region of interest" description="Disordered" evidence="1">
    <location>
        <begin position="48"/>
        <end position="70"/>
    </location>
</feature>
<organism evidence="2 3">
    <name type="scientific">Saccharopolyspora phatthalungensis</name>
    <dbReference type="NCBI Taxonomy" id="664693"/>
    <lineage>
        <taxon>Bacteria</taxon>
        <taxon>Bacillati</taxon>
        <taxon>Actinomycetota</taxon>
        <taxon>Actinomycetes</taxon>
        <taxon>Pseudonocardiales</taxon>
        <taxon>Pseudonocardiaceae</taxon>
        <taxon>Saccharopolyspora</taxon>
    </lineage>
</organism>
<evidence type="ECO:0000256" key="1">
    <source>
        <dbReference type="SAM" id="MobiDB-lite"/>
    </source>
</evidence>
<feature type="compositionally biased region" description="Polar residues" evidence="1">
    <location>
        <begin position="60"/>
        <end position="70"/>
    </location>
</feature>
<evidence type="ECO:0000313" key="2">
    <source>
        <dbReference type="EMBL" id="MBB5153729.1"/>
    </source>
</evidence>
<evidence type="ECO:0000313" key="3">
    <source>
        <dbReference type="Proteomes" id="UP000584374"/>
    </source>
</evidence>
<dbReference type="InterPro" id="IPR009057">
    <property type="entry name" value="Homeodomain-like_sf"/>
</dbReference>
<reference evidence="2 3" key="1">
    <citation type="submission" date="2020-08" db="EMBL/GenBank/DDBJ databases">
        <title>Sequencing the genomes of 1000 actinobacteria strains.</title>
        <authorList>
            <person name="Klenk H.-P."/>
        </authorList>
    </citation>
    <scope>NUCLEOTIDE SEQUENCE [LARGE SCALE GENOMIC DNA]</scope>
    <source>
        <strain evidence="2 3">DSM 45584</strain>
    </source>
</reference>
<gene>
    <name evidence="2" type="ORF">BJ970_001263</name>
</gene>